<evidence type="ECO:0000313" key="2">
    <source>
        <dbReference type="EMBL" id="CAE8594857.1"/>
    </source>
</evidence>
<reference evidence="2" key="1">
    <citation type="submission" date="2021-02" db="EMBL/GenBank/DDBJ databases">
        <authorList>
            <person name="Dougan E. K."/>
            <person name="Rhodes N."/>
            <person name="Thang M."/>
            <person name="Chan C."/>
        </authorList>
    </citation>
    <scope>NUCLEOTIDE SEQUENCE</scope>
</reference>
<evidence type="ECO:0000313" key="3">
    <source>
        <dbReference type="Proteomes" id="UP000654075"/>
    </source>
</evidence>
<gene>
    <name evidence="2" type="ORF">PGLA1383_LOCUS13380</name>
</gene>
<dbReference type="AlphaFoldDB" id="A0A813E1G2"/>
<keyword evidence="3" id="KW-1185">Reference proteome</keyword>
<dbReference type="SUPFAM" id="SSF48619">
    <property type="entry name" value="Phospholipase A2, PLA2"/>
    <property type="match status" value="1"/>
</dbReference>
<dbReference type="GO" id="GO:0016042">
    <property type="term" value="P:lipid catabolic process"/>
    <property type="evidence" value="ECO:0007669"/>
    <property type="project" value="InterPro"/>
</dbReference>
<dbReference type="Gene3D" id="1.20.90.10">
    <property type="entry name" value="Phospholipase A2 domain"/>
    <property type="match status" value="1"/>
</dbReference>
<dbReference type="Pfam" id="PF06951">
    <property type="entry name" value="PLA2G12"/>
    <property type="match status" value="1"/>
</dbReference>
<dbReference type="InterPro" id="IPR036444">
    <property type="entry name" value="PLipase_A2_dom_sf"/>
</dbReference>
<comment type="caution">
    <text evidence="2">The sequence shown here is derived from an EMBL/GenBank/DDBJ whole genome shotgun (WGS) entry which is preliminary data.</text>
</comment>
<dbReference type="PANTHER" id="PTHR12824">
    <property type="entry name" value="GROUP XII SECRETORY PHOSPHOLIPASE A2 FAMILY MEMBER"/>
    <property type="match status" value="1"/>
</dbReference>
<feature type="signal peptide" evidence="1">
    <location>
        <begin position="1"/>
        <end position="24"/>
    </location>
</feature>
<dbReference type="EMBL" id="CAJNNV010007379">
    <property type="protein sequence ID" value="CAE8594857.1"/>
    <property type="molecule type" value="Genomic_DNA"/>
</dbReference>
<dbReference type="GO" id="GO:0006644">
    <property type="term" value="P:phospholipid metabolic process"/>
    <property type="evidence" value="ECO:0007669"/>
    <property type="project" value="InterPro"/>
</dbReference>
<dbReference type="Proteomes" id="UP000654075">
    <property type="component" value="Unassembled WGS sequence"/>
</dbReference>
<feature type="chain" id="PRO_5032985288" description="Phospholipase A2" evidence="1">
    <location>
        <begin position="25"/>
        <end position="254"/>
    </location>
</feature>
<evidence type="ECO:0000256" key="1">
    <source>
        <dbReference type="SAM" id="SignalP"/>
    </source>
</evidence>
<dbReference type="InterPro" id="IPR010711">
    <property type="entry name" value="PLA2G12"/>
</dbReference>
<proteinExistence type="predicted"/>
<dbReference type="GO" id="GO:0050482">
    <property type="term" value="P:arachidonate secretion"/>
    <property type="evidence" value="ECO:0007669"/>
    <property type="project" value="InterPro"/>
</dbReference>
<name>A0A813E1G2_POLGL</name>
<dbReference type="OMA" id="ICGMARE"/>
<sequence length="254" mass="27929">MAAVSRMSRIAPLLVAGLLFSVAGKKPQQDMDLGELMKGFSGMLGGLDQGGGEKGGPKDEVCPFGKVVVPKMNQHTFFAANGCGPQGMQIKESFGLHRCCNGHDVCFSVCGTSHKFCEDEFSSCMKQVCKKPLSGKKKACKEQAQSFSSMTRAFGQGFHHSSQRETCDCVQKADGSAEAQRQREYLETFYSEFNKTAAVAEVIDSELAKWKGREAELHFENVKTYGKQFVRFIDIEGEFFQPVEKVESKASAEL</sequence>
<accession>A0A813E1G2</accession>
<dbReference type="OrthoDB" id="3935740at2759"/>
<keyword evidence="1" id="KW-0732">Signal</keyword>
<protein>
    <recommendedName>
        <fullName evidence="4">Phospholipase A2</fullName>
    </recommendedName>
</protein>
<dbReference type="PANTHER" id="PTHR12824:SF8">
    <property type="entry name" value="GXIVSPLA2, ISOFORM A"/>
    <property type="match status" value="1"/>
</dbReference>
<organism evidence="2 3">
    <name type="scientific">Polarella glacialis</name>
    <name type="common">Dinoflagellate</name>
    <dbReference type="NCBI Taxonomy" id="89957"/>
    <lineage>
        <taxon>Eukaryota</taxon>
        <taxon>Sar</taxon>
        <taxon>Alveolata</taxon>
        <taxon>Dinophyceae</taxon>
        <taxon>Suessiales</taxon>
        <taxon>Suessiaceae</taxon>
        <taxon>Polarella</taxon>
    </lineage>
</organism>
<dbReference type="GO" id="GO:0005509">
    <property type="term" value="F:calcium ion binding"/>
    <property type="evidence" value="ECO:0007669"/>
    <property type="project" value="InterPro"/>
</dbReference>
<dbReference type="GO" id="GO:0004623">
    <property type="term" value="F:phospholipase A2 activity"/>
    <property type="evidence" value="ECO:0007669"/>
    <property type="project" value="InterPro"/>
</dbReference>
<dbReference type="GO" id="GO:0005576">
    <property type="term" value="C:extracellular region"/>
    <property type="evidence" value="ECO:0007669"/>
    <property type="project" value="InterPro"/>
</dbReference>
<evidence type="ECO:0008006" key="4">
    <source>
        <dbReference type="Google" id="ProtNLM"/>
    </source>
</evidence>